<dbReference type="Proteomes" id="UP000007718">
    <property type="component" value="Chromosome"/>
</dbReference>
<dbReference type="RefSeq" id="WP_013614420.1">
    <property type="nucleotide sequence ID" value="NC_015161.1"/>
</dbReference>
<reference evidence="3" key="1">
    <citation type="submission" date="2011-02" db="EMBL/GenBank/DDBJ databases">
        <title>The complete sequence of chromosome of Deinococcus proteolyticus DSM 20540.</title>
        <authorList>
            <consortium name="US DOE Joint Genome Institute (JGI-PGF)"/>
            <person name="Lucas S."/>
            <person name="Copeland A."/>
            <person name="Lapidus A."/>
            <person name="Bruce D."/>
            <person name="Goodwin L."/>
            <person name="Pitluck S."/>
            <person name="Kyrpides N."/>
            <person name="Mavromatis K."/>
            <person name="Pagani I."/>
            <person name="Ivanova N."/>
            <person name="Ovchinnikova G."/>
            <person name="Zeytun A."/>
            <person name="Detter J.C."/>
            <person name="Han C."/>
            <person name="Land M."/>
            <person name="Hauser L."/>
            <person name="Markowitz V."/>
            <person name="Cheng J.-F."/>
            <person name="Hugenholtz P."/>
            <person name="Woyke T."/>
            <person name="Wu D."/>
            <person name="Pukall R."/>
            <person name="Steenblock K."/>
            <person name="Brambilla E."/>
            <person name="Klenk H.-P."/>
            <person name="Eisen J.A."/>
        </authorList>
    </citation>
    <scope>NUCLEOTIDE SEQUENCE [LARGE SCALE GENOMIC DNA]</scope>
    <source>
        <strain evidence="3">ATCC 35074 / DSM 20540 / JCM 6276 / NBRC 101906 / NCIMB 13154 / VKM Ac-1939 / CCM 2703 / MRP</strain>
    </source>
</reference>
<evidence type="ECO:0000256" key="1">
    <source>
        <dbReference type="SAM" id="SignalP"/>
    </source>
</evidence>
<dbReference type="CDD" id="cd22784">
    <property type="entry name" value="DPBB_MltA_YuiC-like"/>
    <property type="match status" value="1"/>
</dbReference>
<gene>
    <name evidence="2" type="ordered locus">Deipr_0650</name>
</gene>
<dbReference type="EMBL" id="CP002536">
    <property type="protein sequence ID" value="ADY25811.1"/>
    <property type="molecule type" value="Genomic_DNA"/>
</dbReference>
<evidence type="ECO:0008006" key="4">
    <source>
        <dbReference type="Google" id="ProtNLM"/>
    </source>
</evidence>
<name>F0RLA7_DEIPM</name>
<keyword evidence="1" id="KW-0732">Signal</keyword>
<feature type="signal peptide" evidence="1">
    <location>
        <begin position="1"/>
        <end position="26"/>
    </location>
</feature>
<sequence length="189" mass="20038">MSQRNMLTALAAAALGAAAFSAPALALPPLPAAELADRAVQSALSSEAARTLPYVSPAVTLSPLQSAPEQPSDVVLGARAPAGRTAVLKSTAYNSLAAQTDATPHITATGTRTRPGVVALSRDMLRLFPYGTRVRITPLNGSHPYVNGRIFIVEDTMHARKTNQVDIWMPTRSQAMQWGVRSVRITAVR</sequence>
<accession>F0RLA7</accession>
<evidence type="ECO:0000313" key="3">
    <source>
        <dbReference type="Proteomes" id="UP000007718"/>
    </source>
</evidence>
<dbReference type="eggNOG" id="COG3584">
    <property type="taxonomic scope" value="Bacteria"/>
</dbReference>
<reference evidence="2 3" key="2">
    <citation type="journal article" date="2012" name="Stand. Genomic Sci.">
        <title>Complete genome sequence of the orange-red pigmented, radioresistant Deinococcus proteolyticus type strain (MRP(T)).</title>
        <authorList>
            <person name="Copeland A."/>
            <person name="Zeytun A."/>
            <person name="Yassawong M."/>
            <person name="Nolan M."/>
            <person name="Lucas S."/>
            <person name="Hammon N."/>
            <person name="Deshpande S."/>
            <person name="Cheng J.F."/>
            <person name="Han C."/>
            <person name="Tapia R."/>
            <person name="Goodwin L.A."/>
            <person name="Pitluck S."/>
            <person name="Mavromatis K."/>
            <person name="Liolios K."/>
            <person name="Pagani I."/>
            <person name="Ivanova N."/>
            <person name="Mikhailova N."/>
            <person name="Pati A."/>
            <person name="Chen A."/>
            <person name="Palaniappan K."/>
            <person name="Land M."/>
            <person name="Hauser L."/>
            <person name="Jeffries C.D."/>
            <person name="Brambilla E.M."/>
            <person name="Rohde M."/>
            <person name="Sikorski J."/>
            <person name="Pukall R."/>
            <person name="Goker M."/>
            <person name="Detter J.C."/>
            <person name="Woyke T."/>
            <person name="Bristow J."/>
            <person name="Eisen J.A."/>
            <person name="Markowitz V."/>
            <person name="Hugenholtz P."/>
            <person name="Kyrpides N.C."/>
            <person name="Klenk H.P."/>
            <person name="Lapidus A."/>
        </authorList>
    </citation>
    <scope>NUCLEOTIDE SEQUENCE [LARGE SCALE GENOMIC DNA]</scope>
    <source>
        <strain evidence="3">ATCC 35074 / DSM 20540 / JCM 6276 / NBRC 101906 / NCIMB 13154 / VKM Ac-1939 / CCM 2703 / MRP</strain>
    </source>
</reference>
<proteinExistence type="predicted"/>
<dbReference type="STRING" id="693977.Deipr_0650"/>
<organism evidence="2 3">
    <name type="scientific">Deinococcus proteolyticus (strain ATCC 35074 / DSM 20540 / JCM 6276 / NBRC 101906 / NCIMB 13154 / VKM Ac-1939 / CCM 2703 / MRP)</name>
    <dbReference type="NCBI Taxonomy" id="693977"/>
    <lineage>
        <taxon>Bacteria</taxon>
        <taxon>Thermotogati</taxon>
        <taxon>Deinococcota</taxon>
        <taxon>Deinococci</taxon>
        <taxon>Deinococcales</taxon>
        <taxon>Deinococcaceae</taxon>
        <taxon>Deinococcus</taxon>
    </lineage>
</organism>
<feature type="chain" id="PRO_5003256061" description="3D domain-containing protein" evidence="1">
    <location>
        <begin position="27"/>
        <end position="189"/>
    </location>
</feature>
<keyword evidence="3" id="KW-1185">Reference proteome</keyword>
<evidence type="ECO:0000313" key="2">
    <source>
        <dbReference type="EMBL" id="ADY25811.1"/>
    </source>
</evidence>
<protein>
    <recommendedName>
        <fullName evidence="4">3D domain-containing protein</fullName>
    </recommendedName>
</protein>
<dbReference type="KEGG" id="dpt:Deipr_0650"/>
<dbReference type="AlphaFoldDB" id="F0RLA7"/>
<dbReference type="HOGENOM" id="CLU_1248930_0_0_0"/>